<dbReference type="SUPFAM" id="SSF52540">
    <property type="entry name" value="P-loop containing nucleoside triphosphate hydrolases"/>
    <property type="match status" value="1"/>
</dbReference>
<proteinExistence type="inferred from homology"/>
<dbReference type="GO" id="GO:0005694">
    <property type="term" value="C:chromosome"/>
    <property type="evidence" value="ECO:0007669"/>
    <property type="project" value="TreeGrafter"/>
</dbReference>
<dbReference type="GO" id="GO:0003677">
    <property type="term" value="F:DNA binding"/>
    <property type="evidence" value="ECO:0007669"/>
    <property type="project" value="UniProtKB-KW"/>
</dbReference>
<dbReference type="InterPro" id="IPR027417">
    <property type="entry name" value="P-loop_NTPase"/>
</dbReference>
<keyword evidence="8" id="KW-1185">Reference proteome</keyword>
<comment type="caution">
    <text evidence="7">The sequence shown here is derived from an EMBL/GenBank/DDBJ whole genome shotgun (WGS) entry which is preliminary data.</text>
</comment>
<dbReference type="GO" id="GO:0005737">
    <property type="term" value="C:cytoplasm"/>
    <property type="evidence" value="ECO:0007669"/>
    <property type="project" value="TreeGrafter"/>
</dbReference>
<organism evidence="7 8">
    <name type="scientific">Psilocybe cyanescens</name>
    <dbReference type="NCBI Taxonomy" id="93625"/>
    <lineage>
        <taxon>Eukaryota</taxon>
        <taxon>Fungi</taxon>
        <taxon>Dikarya</taxon>
        <taxon>Basidiomycota</taxon>
        <taxon>Agaricomycotina</taxon>
        <taxon>Agaricomycetes</taxon>
        <taxon>Agaricomycetidae</taxon>
        <taxon>Agaricales</taxon>
        <taxon>Agaricineae</taxon>
        <taxon>Strophariaceae</taxon>
        <taxon>Psilocybe</taxon>
    </lineage>
</organism>
<accession>A0A409X910</accession>
<comment type="catalytic activity">
    <reaction evidence="4">
        <text>Couples ATP hydrolysis with the unwinding of duplex DNA by translocating in the 3'-5' direction.</text>
        <dbReference type="EC" id="5.6.2.4"/>
    </reaction>
</comment>
<dbReference type="PANTHER" id="PTHR13710">
    <property type="entry name" value="DNA HELICASE RECQ FAMILY MEMBER"/>
    <property type="match status" value="1"/>
</dbReference>
<reference evidence="7 8" key="1">
    <citation type="journal article" date="2018" name="Evol. Lett.">
        <title>Horizontal gene cluster transfer increased hallucinogenic mushroom diversity.</title>
        <authorList>
            <person name="Reynolds H.T."/>
            <person name="Vijayakumar V."/>
            <person name="Gluck-Thaler E."/>
            <person name="Korotkin H.B."/>
            <person name="Matheny P.B."/>
            <person name="Slot J.C."/>
        </authorList>
    </citation>
    <scope>NUCLEOTIDE SEQUENCE [LARGE SCALE GENOMIC DNA]</scope>
    <source>
        <strain evidence="7 8">2631</strain>
    </source>
</reference>
<dbReference type="GO" id="GO:0009378">
    <property type="term" value="F:four-way junction helicase activity"/>
    <property type="evidence" value="ECO:0007669"/>
    <property type="project" value="TreeGrafter"/>
</dbReference>
<dbReference type="STRING" id="93625.A0A409X910"/>
<keyword evidence="3" id="KW-0413">Isomerase</keyword>
<dbReference type="InterPro" id="IPR011545">
    <property type="entry name" value="DEAD/DEAH_box_helicase_dom"/>
</dbReference>
<dbReference type="Proteomes" id="UP000283269">
    <property type="component" value="Unassembled WGS sequence"/>
</dbReference>
<evidence type="ECO:0000313" key="7">
    <source>
        <dbReference type="EMBL" id="PPQ87252.1"/>
    </source>
</evidence>
<dbReference type="EMBL" id="NHYD01002331">
    <property type="protein sequence ID" value="PPQ87252.1"/>
    <property type="molecule type" value="Genomic_DNA"/>
</dbReference>
<feature type="domain" description="DEAD/DEAH-box helicase" evidence="6">
    <location>
        <begin position="37"/>
        <end position="130"/>
    </location>
</feature>
<dbReference type="Gene3D" id="3.40.50.300">
    <property type="entry name" value="P-loop containing nucleotide triphosphate hydrolases"/>
    <property type="match status" value="1"/>
</dbReference>
<dbReference type="GO" id="GO:0005524">
    <property type="term" value="F:ATP binding"/>
    <property type="evidence" value="ECO:0007669"/>
    <property type="project" value="InterPro"/>
</dbReference>
<dbReference type="Pfam" id="PF00270">
    <property type="entry name" value="DEAD"/>
    <property type="match status" value="1"/>
</dbReference>
<sequence length="151" mass="16397">MPPPESRVKKHKASEVNLSVLAEKALEVLGKRPFQWQLDAARAILCGHDLILDVGTGCGKSLCFSLPLLLSETDISITVSPLSALMIDQASSSRIPTVAVCQETVTHVGKAQMYSDIVNGKFRHVIVSPEIHDDAPLTWLVTRVSKRVDGV</sequence>
<evidence type="ECO:0000313" key="8">
    <source>
        <dbReference type="Proteomes" id="UP000283269"/>
    </source>
</evidence>
<evidence type="ECO:0000256" key="2">
    <source>
        <dbReference type="ARBA" id="ARBA00023125"/>
    </source>
</evidence>
<evidence type="ECO:0000256" key="5">
    <source>
        <dbReference type="ARBA" id="ARBA00034808"/>
    </source>
</evidence>
<dbReference type="AlphaFoldDB" id="A0A409X910"/>
<evidence type="ECO:0000259" key="6">
    <source>
        <dbReference type="Pfam" id="PF00270"/>
    </source>
</evidence>
<dbReference type="OrthoDB" id="10261556at2759"/>
<name>A0A409X910_PSICY</name>
<keyword evidence="2" id="KW-0238">DNA-binding</keyword>
<protein>
    <recommendedName>
        <fullName evidence="5">DNA 3'-5' helicase</fullName>
        <ecNumber evidence="5">5.6.2.4</ecNumber>
    </recommendedName>
</protein>
<dbReference type="PANTHER" id="PTHR13710:SF105">
    <property type="entry name" value="ATP-DEPENDENT DNA HELICASE Q1"/>
    <property type="match status" value="1"/>
</dbReference>
<gene>
    <name evidence="7" type="ORF">CVT25_004102</name>
</gene>
<dbReference type="GO" id="GO:0006310">
    <property type="term" value="P:DNA recombination"/>
    <property type="evidence" value="ECO:0007669"/>
    <property type="project" value="TreeGrafter"/>
</dbReference>
<evidence type="ECO:0000256" key="3">
    <source>
        <dbReference type="ARBA" id="ARBA00023235"/>
    </source>
</evidence>
<evidence type="ECO:0000256" key="1">
    <source>
        <dbReference type="ARBA" id="ARBA00005446"/>
    </source>
</evidence>
<dbReference type="GO" id="GO:0043138">
    <property type="term" value="F:3'-5' DNA helicase activity"/>
    <property type="evidence" value="ECO:0007669"/>
    <property type="project" value="UniProtKB-EC"/>
</dbReference>
<evidence type="ECO:0000256" key="4">
    <source>
        <dbReference type="ARBA" id="ARBA00034617"/>
    </source>
</evidence>
<dbReference type="GO" id="GO:0006281">
    <property type="term" value="P:DNA repair"/>
    <property type="evidence" value="ECO:0007669"/>
    <property type="project" value="TreeGrafter"/>
</dbReference>
<comment type="similarity">
    <text evidence="1">Belongs to the helicase family. RecQ subfamily.</text>
</comment>
<dbReference type="InParanoid" id="A0A409X910"/>
<dbReference type="EC" id="5.6.2.4" evidence="5"/>